<organism evidence="3 4">
    <name type="scientific">Terrimonas rubra</name>
    <dbReference type="NCBI Taxonomy" id="1035890"/>
    <lineage>
        <taxon>Bacteria</taxon>
        <taxon>Pseudomonadati</taxon>
        <taxon>Bacteroidota</taxon>
        <taxon>Chitinophagia</taxon>
        <taxon>Chitinophagales</taxon>
        <taxon>Chitinophagaceae</taxon>
        <taxon>Terrimonas</taxon>
    </lineage>
</organism>
<comment type="similarity">
    <text evidence="1">Belongs to the esterase D family.</text>
</comment>
<dbReference type="RefSeq" id="WP_386096615.1">
    <property type="nucleotide sequence ID" value="NZ_JBHUOZ010000001.1"/>
</dbReference>
<evidence type="ECO:0000256" key="1">
    <source>
        <dbReference type="ARBA" id="ARBA00005622"/>
    </source>
</evidence>
<dbReference type="InterPro" id="IPR000801">
    <property type="entry name" value="Esterase-like"/>
</dbReference>
<dbReference type="Pfam" id="PF00756">
    <property type="entry name" value="Esterase"/>
    <property type="match status" value="1"/>
</dbReference>
<keyword evidence="2 3" id="KW-0378">Hydrolase</keyword>
<protein>
    <submittedName>
        <fullName evidence="3">Alpha/beta hydrolase</fullName>
    </submittedName>
</protein>
<dbReference type="InterPro" id="IPR029058">
    <property type="entry name" value="AB_hydrolase_fold"/>
</dbReference>
<gene>
    <name evidence="3" type="ORF">ACFS6H_06940</name>
</gene>
<dbReference type="Gene3D" id="3.40.50.1820">
    <property type="entry name" value="alpha/beta hydrolase"/>
    <property type="match status" value="1"/>
</dbReference>
<reference evidence="4" key="1">
    <citation type="journal article" date="2019" name="Int. J. Syst. Evol. Microbiol.">
        <title>The Global Catalogue of Microorganisms (GCM) 10K type strain sequencing project: providing services to taxonomists for standard genome sequencing and annotation.</title>
        <authorList>
            <consortium name="The Broad Institute Genomics Platform"/>
            <consortium name="The Broad Institute Genome Sequencing Center for Infectious Disease"/>
            <person name="Wu L."/>
            <person name="Ma J."/>
        </authorList>
    </citation>
    <scope>NUCLEOTIDE SEQUENCE [LARGE SCALE GENOMIC DNA]</scope>
    <source>
        <strain evidence="4">KCTC 23299</strain>
    </source>
</reference>
<dbReference type="PANTHER" id="PTHR40841:SF2">
    <property type="entry name" value="SIDEROPHORE-DEGRADING ESTERASE (EUROFUNG)"/>
    <property type="match status" value="1"/>
</dbReference>
<name>A0ABW6A2D9_9BACT</name>
<evidence type="ECO:0000256" key="2">
    <source>
        <dbReference type="ARBA" id="ARBA00022801"/>
    </source>
</evidence>
<evidence type="ECO:0000313" key="3">
    <source>
        <dbReference type="EMBL" id="MFD2919432.1"/>
    </source>
</evidence>
<proteinExistence type="inferred from homology"/>
<dbReference type="Proteomes" id="UP001597511">
    <property type="component" value="Unassembled WGS sequence"/>
</dbReference>
<sequence length="265" mass="30840">MSILLVPALLLACSPKRDFTSQTIFSDLVKDSFELYIDLPPGFKQSKEYSIALYMDANLKMGKELREQIKLPVYQQNLENVIFVGIGHIGNYRVLRRRDFIPPVVEDGDTTINSDENFGHADVFYSFLSQELIPLLEQQFNTNKRYTIIGHSFGGLFSFYCLLNQPAIFTNYVALSPSLWANYRNYFEQEKLFYLQNKKITGNLYHSCGTMEWINKVLYSSRDMRDSINSRNYRNLRYTYQEHQGKNHNGVVPVSLEYVLANLPF</sequence>
<dbReference type="EMBL" id="JBHUOZ010000001">
    <property type="protein sequence ID" value="MFD2919432.1"/>
    <property type="molecule type" value="Genomic_DNA"/>
</dbReference>
<dbReference type="SUPFAM" id="SSF53474">
    <property type="entry name" value="alpha/beta-Hydrolases"/>
    <property type="match status" value="1"/>
</dbReference>
<dbReference type="GO" id="GO:0016787">
    <property type="term" value="F:hydrolase activity"/>
    <property type="evidence" value="ECO:0007669"/>
    <property type="project" value="UniProtKB-KW"/>
</dbReference>
<comment type="caution">
    <text evidence="3">The sequence shown here is derived from an EMBL/GenBank/DDBJ whole genome shotgun (WGS) entry which is preliminary data.</text>
</comment>
<accession>A0ABW6A2D9</accession>
<dbReference type="InterPro" id="IPR052558">
    <property type="entry name" value="Siderophore_Hydrolase_D"/>
</dbReference>
<dbReference type="PANTHER" id="PTHR40841">
    <property type="entry name" value="SIDEROPHORE TRIACETYLFUSARININE C ESTERASE"/>
    <property type="match status" value="1"/>
</dbReference>
<evidence type="ECO:0000313" key="4">
    <source>
        <dbReference type="Proteomes" id="UP001597511"/>
    </source>
</evidence>
<keyword evidence="4" id="KW-1185">Reference proteome</keyword>